<dbReference type="eggNOG" id="ENOG502Z7S0">
    <property type="taxonomic scope" value="Bacteria"/>
</dbReference>
<dbReference type="Pfam" id="PF12081">
    <property type="entry name" value="GldM_1st"/>
    <property type="match status" value="1"/>
</dbReference>
<dbReference type="InterPro" id="IPR048405">
    <property type="entry name" value="GldM_Ig-like-1"/>
</dbReference>
<accession>A0A098LCX2</accession>
<feature type="domain" description="Gliding motility-associated protein GldM N-terminal" evidence="2">
    <location>
        <begin position="34"/>
        <end position="217"/>
    </location>
</feature>
<dbReference type="Pfam" id="PF21601">
    <property type="entry name" value="GldM_2nd"/>
    <property type="match status" value="1"/>
</dbReference>
<dbReference type="InterPro" id="IPR022720">
    <property type="entry name" value="Motility-assoc_prot_GldM_N"/>
</dbReference>
<dbReference type="Proteomes" id="UP000030185">
    <property type="component" value="Unassembled WGS sequence"/>
</dbReference>
<gene>
    <name evidence="5" type="ORF">MYP_1963</name>
</gene>
<comment type="caution">
    <text evidence="5">The sequence shown here is derived from an EMBL/GenBank/DDBJ whole genome shotgun (WGS) entry which is preliminary data.</text>
</comment>
<sequence>MAGSKETPRQKMIGMMYLVLTALLALQVSSALIYKFQYLNDSLEKTVSETKDISSEKLRNIASAVKQKGNKADEVKLKEEAEVISQKTRDLVTFIDNLKKDMITRTGGLEEDGSLKGAKEETEVEVIMIGAAKNGKAYELKKKLNDYVAFVNERSDKKFGAIALDASEDPLLKNNPDQRNKDFAELNFGQTPLVAALAALSEMESRVVGIEAVVLDEKSKKLDADEHKVDKLIPMVRTGTKIIPAGMKYEADVFMGAVMSSAKPNIHIGESTLNVDDNGIGKYSFTASGGNYVNGEIKKTWTGKIKMKNPDGTDTIYSITEDYIVTQPVIQVQSGNPPALYKNCSNKLNVQVPALGNNYNPDYRVDGASFIKGSRKGEVTIIPSGSIPTISLKVSSNGYYIGEEKYLVRLIPPPTVEVRVNGKVVDPRMGVEAVTVKNISVRIIPNPDFQKLLPQESIYTITEWAMTVGRGRRGGPAKTFKSATISVNDISTQLNANDNLIIDIKQVKRRNYKGELEDVKMPDKPEVVTLY</sequence>
<dbReference type="EMBL" id="BBLT01000003">
    <property type="protein sequence ID" value="GAL84735.1"/>
    <property type="molecule type" value="Genomic_DNA"/>
</dbReference>
<dbReference type="Pfam" id="PF12080">
    <property type="entry name" value="GldM_4th"/>
    <property type="match status" value="1"/>
</dbReference>
<dbReference type="InterPro" id="IPR048406">
    <property type="entry name" value="GldM_Ig-like-2"/>
</dbReference>
<protein>
    <recommendedName>
        <fullName evidence="7">Gliding motility protein GldM</fullName>
    </recommendedName>
</protein>
<name>A0A098LCX2_9BACT</name>
<evidence type="ECO:0000313" key="6">
    <source>
        <dbReference type="Proteomes" id="UP000030185"/>
    </source>
</evidence>
<evidence type="ECO:0000259" key="1">
    <source>
        <dbReference type="Pfam" id="PF12080"/>
    </source>
</evidence>
<dbReference type="Pfam" id="PF21602">
    <property type="entry name" value="GldM_3rd"/>
    <property type="match status" value="1"/>
</dbReference>
<dbReference type="RefSeq" id="WP_045462047.1">
    <property type="nucleotide sequence ID" value="NZ_BBLT01000003.1"/>
</dbReference>
<dbReference type="InterPro" id="IPR019859">
    <property type="entry name" value="Motility-assoc_prot_GldM"/>
</dbReference>
<proteinExistence type="predicted"/>
<keyword evidence="6" id="KW-1185">Reference proteome</keyword>
<dbReference type="AlphaFoldDB" id="A0A098LCX2"/>
<evidence type="ECO:0000259" key="3">
    <source>
        <dbReference type="Pfam" id="PF21601"/>
    </source>
</evidence>
<feature type="domain" description="Gliding motility-associated protein GldM C-terminal" evidence="1">
    <location>
        <begin position="412"/>
        <end position="525"/>
    </location>
</feature>
<dbReference type="STRING" id="153721.MYP_1963"/>
<evidence type="ECO:0000259" key="2">
    <source>
        <dbReference type="Pfam" id="PF12081"/>
    </source>
</evidence>
<feature type="domain" description="Gliding motility-associated protein GldM first immunoglobulin-like" evidence="3">
    <location>
        <begin position="224"/>
        <end position="327"/>
    </location>
</feature>
<dbReference type="OrthoDB" id="1490890at2"/>
<reference evidence="5 6" key="1">
    <citation type="submission" date="2014-09" db="EMBL/GenBank/DDBJ databases">
        <title>Sporocytophaga myxococcoides PG-01 genome sequencing.</title>
        <authorList>
            <person name="Liu L."/>
            <person name="Gao P.J."/>
            <person name="Chen G.J."/>
            <person name="Wang L.S."/>
        </authorList>
    </citation>
    <scope>NUCLEOTIDE SEQUENCE [LARGE SCALE GENOMIC DNA]</scope>
    <source>
        <strain evidence="5 6">PG-01</strain>
    </source>
</reference>
<dbReference type="NCBIfam" id="TIGR03517">
    <property type="entry name" value="GldM_gliding"/>
    <property type="match status" value="1"/>
</dbReference>
<evidence type="ECO:0000313" key="5">
    <source>
        <dbReference type="EMBL" id="GAL84735.1"/>
    </source>
</evidence>
<organism evidence="5 6">
    <name type="scientific">Sporocytophaga myxococcoides</name>
    <dbReference type="NCBI Taxonomy" id="153721"/>
    <lineage>
        <taxon>Bacteria</taxon>
        <taxon>Pseudomonadati</taxon>
        <taxon>Bacteroidota</taxon>
        <taxon>Cytophagia</taxon>
        <taxon>Cytophagales</taxon>
        <taxon>Cytophagaceae</taxon>
        <taxon>Sporocytophaga</taxon>
    </lineage>
</organism>
<evidence type="ECO:0008006" key="7">
    <source>
        <dbReference type="Google" id="ProtNLM"/>
    </source>
</evidence>
<feature type="domain" description="Gliding motility-associated protein GldM second immunoglobulin-like" evidence="4">
    <location>
        <begin position="329"/>
        <end position="409"/>
    </location>
</feature>
<dbReference type="InterPro" id="IPR022719">
    <property type="entry name" value="Motility-assoc_prot_GldM_C"/>
</dbReference>
<evidence type="ECO:0000259" key="4">
    <source>
        <dbReference type="Pfam" id="PF21602"/>
    </source>
</evidence>